<dbReference type="GO" id="GO:0005737">
    <property type="term" value="C:cytoplasm"/>
    <property type="evidence" value="ECO:0007669"/>
    <property type="project" value="UniProtKB-SubCell"/>
</dbReference>
<dbReference type="Gene3D" id="3.30.40.10">
    <property type="entry name" value="Zinc/RING finger domain, C3HC4 (zinc finger)"/>
    <property type="match status" value="1"/>
</dbReference>
<dbReference type="PANTHER" id="PTHR11210">
    <property type="entry name" value="RING BOX"/>
    <property type="match status" value="1"/>
</dbReference>
<evidence type="ECO:0000256" key="5">
    <source>
        <dbReference type="ARBA" id="ARBA00009273"/>
    </source>
</evidence>
<feature type="domain" description="RING-type" evidence="15">
    <location>
        <begin position="114"/>
        <end position="159"/>
    </location>
</feature>
<keyword evidence="10" id="KW-0862">Zinc</keyword>
<keyword evidence="11" id="KW-0539">Nucleus</keyword>
<keyword evidence="7" id="KW-0479">Metal-binding</keyword>
<keyword evidence="6" id="KW-0963">Cytoplasm</keyword>
<accession>A0A8D2FRA8</accession>
<evidence type="ECO:0000256" key="9">
    <source>
        <dbReference type="ARBA" id="ARBA00022786"/>
    </source>
</evidence>
<evidence type="ECO:0000256" key="2">
    <source>
        <dbReference type="ARBA" id="ARBA00004496"/>
    </source>
</evidence>
<dbReference type="AlphaFoldDB" id="A0A8D2FRA8"/>
<comment type="catalytic activity">
    <reaction evidence="12">
        <text>S-[NEDD8-protein]-yl-[E2 NEDD8-conjugating enzyme]-L-cysteine + [cullin]-L-lysine = [E2 NEDD8-conjugating enzyme]-L-cysteine + N(6)-[NEDD8-protein]-yl-[cullin]-L-lysine.</text>
        <dbReference type="EC" id="2.3.2.32"/>
    </reaction>
</comment>
<dbReference type="GO" id="GO:0004842">
    <property type="term" value="F:ubiquitin-protein transferase activity"/>
    <property type="evidence" value="ECO:0007669"/>
    <property type="project" value="UniProtKB-ARBA"/>
</dbReference>
<evidence type="ECO:0000256" key="4">
    <source>
        <dbReference type="ARBA" id="ARBA00005032"/>
    </source>
</evidence>
<comment type="similarity">
    <text evidence="5">Belongs to the RING-box family.</text>
</comment>
<dbReference type="CDD" id="cd16485">
    <property type="entry name" value="mRING-H2-C3H2C2D_RBX1"/>
    <property type="match status" value="1"/>
</dbReference>
<evidence type="ECO:0000313" key="16">
    <source>
        <dbReference type="Ensembl" id="ENSTGEP00000024582.1"/>
    </source>
</evidence>
<organism evidence="16 17">
    <name type="scientific">Theropithecus gelada</name>
    <name type="common">Gelada baboon</name>
    <dbReference type="NCBI Taxonomy" id="9565"/>
    <lineage>
        <taxon>Eukaryota</taxon>
        <taxon>Metazoa</taxon>
        <taxon>Chordata</taxon>
        <taxon>Craniata</taxon>
        <taxon>Vertebrata</taxon>
        <taxon>Euteleostomi</taxon>
        <taxon>Mammalia</taxon>
        <taxon>Eutheria</taxon>
        <taxon>Euarchontoglires</taxon>
        <taxon>Primates</taxon>
        <taxon>Haplorrhini</taxon>
        <taxon>Catarrhini</taxon>
        <taxon>Cercopithecidae</taxon>
        <taxon>Cercopithecinae</taxon>
        <taxon>Theropithecus</taxon>
    </lineage>
</organism>
<dbReference type="Pfam" id="PF12678">
    <property type="entry name" value="zf-rbx1"/>
    <property type="match status" value="1"/>
</dbReference>
<protein>
    <recommendedName>
        <fullName evidence="13">cullin-RING-type E3 NEDD8 transferase</fullName>
        <ecNumber evidence="13">2.3.2.32</ecNumber>
    </recommendedName>
</protein>
<evidence type="ECO:0000256" key="10">
    <source>
        <dbReference type="ARBA" id="ARBA00022833"/>
    </source>
</evidence>
<dbReference type="PROSITE" id="PS50089">
    <property type="entry name" value="ZF_RING_2"/>
    <property type="match status" value="1"/>
</dbReference>
<evidence type="ECO:0000256" key="14">
    <source>
        <dbReference type="PROSITE-ProRule" id="PRU00175"/>
    </source>
</evidence>
<dbReference type="SUPFAM" id="SSF57850">
    <property type="entry name" value="RING/U-box"/>
    <property type="match status" value="1"/>
</dbReference>
<comment type="pathway">
    <text evidence="4">Protein modification; protein neddylation.</text>
</comment>
<reference evidence="16" key="2">
    <citation type="submission" date="2025-08" db="UniProtKB">
        <authorList>
            <consortium name="Ensembl"/>
        </authorList>
    </citation>
    <scope>IDENTIFICATION</scope>
</reference>
<evidence type="ECO:0000256" key="11">
    <source>
        <dbReference type="ARBA" id="ARBA00023242"/>
    </source>
</evidence>
<dbReference type="FunFam" id="3.30.40.10:FF:000273">
    <property type="entry name" value="E3 ubiquitin-protein ligase RBX1"/>
    <property type="match status" value="1"/>
</dbReference>
<sequence length="161" mass="18234">MTFFTELEKATLKFRWNQKRARIAKTILSQKNKSGGITLPDFIQYYKATVKINIFNPCISKIVAAMKEDTLSSTNDSVGKNGFKVKKWNAVALWAWDIVLGNYAICRNHIIDLCTGCQANQLSATSEEYTISWGVCNHAFHFHCISPWLKTPQVCPLGNKE</sequence>
<dbReference type="GO" id="GO:0031463">
    <property type="term" value="C:Cul3-RING ubiquitin ligase complex"/>
    <property type="evidence" value="ECO:0007669"/>
    <property type="project" value="UniProtKB-ARBA"/>
</dbReference>
<dbReference type="InterPro" id="IPR024766">
    <property type="entry name" value="Znf_RING_H2"/>
</dbReference>
<dbReference type="GO" id="GO:0005634">
    <property type="term" value="C:nucleus"/>
    <property type="evidence" value="ECO:0007669"/>
    <property type="project" value="UniProtKB-SubCell"/>
</dbReference>
<proteinExistence type="inferred from homology"/>
<dbReference type="InterPro" id="IPR001841">
    <property type="entry name" value="Znf_RING"/>
</dbReference>
<dbReference type="GO" id="GO:0061663">
    <property type="term" value="F:NEDD8 ligase activity"/>
    <property type="evidence" value="ECO:0007669"/>
    <property type="project" value="UniProtKB-EC"/>
</dbReference>
<evidence type="ECO:0000256" key="7">
    <source>
        <dbReference type="ARBA" id="ARBA00022723"/>
    </source>
</evidence>
<evidence type="ECO:0000256" key="6">
    <source>
        <dbReference type="ARBA" id="ARBA00022490"/>
    </source>
</evidence>
<evidence type="ECO:0000256" key="13">
    <source>
        <dbReference type="ARBA" id="ARBA00044971"/>
    </source>
</evidence>
<keyword evidence="9" id="KW-0833">Ubl conjugation pathway</keyword>
<reference evidence="16" key="3">
    <citation type="submission" date="2025-09" db="UniProtKB">
        <authorList>
            <consortium name="Ensembl"/>
        </authorList>
    </citation>
    <scope>IDENTIFICATION</scope>
</reference>
<evidence type="ECO:0000256" key="12">
    <source>
        <dbReference type="ARBA" id="ARBA00044896"/>
    </source>
</evidence>
<comment type="pathway">
    <text evidence="3">Protein modification; protein ubiquitination.</text>
</comment>
<reference evidence="16" key="1">
    <citation type="submission" date="2018-05" db="EMBL/GenBank/DDBJ databases">
        <title>Whole genome of Theropithecus gelada.</title>
        <authorList>
            <person name="Chiou K.L."/>
            <person name="Snyder-Mackler N."/>
        </authorList>
    </citation>
    <scope>NUCLEOTIDE SEQUENCE [LARGE SCALE GENOMIC DNA]</scope>
</reference>
<name>A0A8D2FRA8_THEGE</name>
<dbReference type="Proteomes" id="UP000694411">
    <property type="component" value="Chromosome 13"/>
</dbReference>
<dbReference type="InterPro" id="IPR051031">
    <property type="entry name" value="RING-box_E3_Ubiquitin_Ligase"/>
</dbReference>
<evidence type="ECO:0000313" key="17">
    <source>
        <dbReference type="Proteomes" id="UP000694411"/>
    </source>
</evidence>
<dbReference type="InterPro" id="IPR013083">
    <property type="entry name" value="Znf_RING/FYVE/PHD"/>
</dbReference>
<evidence type="ECO:0000256" key="1">
    <source>
        <dbReference type="ARBA" id="ARBA00004123"/>
    </source>
</evidence>
<dbReference type="Ensembl" id="ENSTGET00000029302.1">
    <property type="protein sequence ID" value="ENSTGEP00000024582.1"/>
    <property type="gene ID" value="ENSTGEG00000019862.1"/>
</dbReference>
<keyword evidence="8 14" id="KW-0863">Zinc-finger</keyword>
<dbReference type="GO" id="GO:0008270">
    <property type="term" value="F:zinc ion binding"/>
    <property type="evidence" value="ECO:0007669"/>
    <property type="project" value="UniProtKB-KW"/>
</dbReference>
<evidence type="ECO:0000256" key="3">
    <source>
        <dbReference type="ARBA" id="ARBA00004906"/>
    </source>
</evidence>
<dbReference type="EC" id="2.3.2.32" evidence="13"/>
<comment type="subcellular location">
    <subcellularLocation>
        <location evidence="2">Cytoplasm</location>
    </subcellularLocation>
    <subcellularLocation>
        <location evidence="1">Nucleus</location>
    </subcellularLocation>
</comment>
<dbReference type="GO" id="GO:0043161">
    <property type="term" value="P:proteasome-mediated ubiquitin-dependent protein catabolic process"/>
    <property type="evidence" value="ECO:0007669"/>
    <property type="project" value="UniProtKB-ARBA"/>
</dbReference>
<evidence type="ECO:0000256" key="8">
    <source>
        <dbReference type="ARBA" id="ARBA00022771"/>
    </source>
</evidence>
<keyword evidence="17" id="KW-1185">Reference proteome</keyword>
<evidence type="ECO:0000259" key="15">
    <source>
        <dbReference type="PROSITE" id="PS50089"/>
    </source>
</evidence>